<evidence type="ECO:0000313" key="7">
    <source>
        <dbReference type="Proteomes" id="UP000179010"/>
    </source>
</evidence>
<dbReference type="SUPFAM" id="SSF56601">
    <property type="entry name" value="beta-lactamase/transpeptidase-like"/>
    <property type="match status" value="1"/>
</dbReference>
<protein>
    <recommendedName>
        <fullName evidence="8">Penicillin-binding protein transpeptidase domain-containing protein</fullName>
    </recommendedName>
</protein>
<dbReference type="InterPro" id="IPR012338">
    <property type="entry name" value="Beta-lactam/transpept-like"/>
</dbReference>
<dbReference type="EMBL" id="METE01000010">
    <property type="protein sequence ID" value="OGB85124.1"/>
    <property type="molecule type" value="Genomic_DNA"/>
</dbReference>
<dbReference type="GO" id="GO:0008658">
    <property type="term" value="F:penicillin binding"/>
    <property type="evidence" value="ECO:0007669"/>
    <property type="project" value="InterPro"/>
</dbReference>
<evidence type="ECO:0000256" key="2">
    <source>
        <dbReference type="ARBA" id="ARBA00023136"/>
    </source>
</evidence>
<evidence type="ECO:0000259" key="4">
    <source>
        <dbReference type="Pfam" id="PF00905"/>
    </source>
</evidence>
<keyword evidence="3" id="KW-0812">Transmembrane</keyword>
<name>A0A1F4PN94_UNCK3</name>
<accession>A0A1F4PN94</accession>
<feature type="domain" description="Penicillin-binding protein transpeptidase" evidence="4">
    <location>
        <begin position="257"/>
        <end position="558"/>
    </location>
</feature>
<dbReference type="Gene3D" id="3.90.1310.10">
    <property type="entry name" value="Penicillin-binding protein 2a (Domain 2)"/>
    <property type="match status" value="1"/>
</dbReference>
<reference evidence="6 7" key="1">
    <citation type="journal article" date="2016" name="Nat. Commun.">
        <title>Thousands of microbial genomes shed light on interconnected biogeochemical processes in an aquifer system.</title>
        <authorList>
            <person name="Anantharaman K."/>
            <person name="Brown C.T."/>
            <person name="Hug L.A."/>
            <person name="Sharon I."/>
            <person name="Castelle C.J."/>
            <person name="Probst A.J."/>
            <person name="Thomas B.C."/>
            <person name="Singh A."/>
            <person name="Wilkins M.J."/>
            <person name="Karaoz U."/>
            <person name="Brodie E.L."/>
            <person name="Williams K.H."/>
            <person name="Hubbard S.S."/>
            <person name="Banfield J.F."/>
        </authorList>
    </citation>
    <scope>NUCLEOTIDE SEQUENCE [LARGE SCALE GENOMIC DNA]</scope>
</reference>
<feature type="transmembrane region" description="Helical" evidence="3">
    <location>
        <begin position="15"/>
        <end position="34"/>
    </location>
</feature>
<dbReference type="PANTHER" id="PTHR30627">
    <property type="entry name" value="PEPTIDOGLYCAN D,D-TRANSPEPTIDASE"/>
    <property type="match status" value="1"/>
</dbReference>
<dbReference type="STRING" id="1798539.A2994_03770"/>
<dbReference type="Pfam" id="PF00905">
    <property type="entry name" value="Transpeptidase"/>
    <property type="match status" value="1"/>
</dbReference>
<organism evidence="6 7">
    <name type="scientific">candidate division Kazan bacterium RIFCSPLOWO2_01_FULL_48_13</name>
    <dbReference type="NCBI Taxonomy" id="1798539"/>
    <lineage>
        <taxon>Bacteria</taxon>
        <taxon>Bacteria division Kazan-3B-28</taxon>
    </lineage>
</organism>
<proteinExistence type="predicted"/>
<dbReference type="GO" id="GO:0071555">
    <property type="term" value="P:cell wall organization"/>
    <property type="evidence" value="ECO:0007669"/>
    <property type="project" value="TreeGrafter"/>
</dbReference>
<evidence type="ECO:0000259" key="5">
    <source>
        <dbReference type="Pfam" id="PF03717"/>
    </source>
</evidence>
<evidence type="ECO:0008006" key="8">
    <source>
        <dbReference type="Google" id="ProtNLM"/>
    </source>
</evidence>
<dbReference type="AlphaFoldDB" id="A0A1F4PN94"/>
<evidence type="ECO:0000313" key="6">
    <source>
        <dbReference type="EMBL" id="OGB85124.1"/>
    </source>
</evidence>
<dbReference type="InterPro" id="IPR005311">
    <property type="entry name" value="PBP_dimer"/>
</dbReference>
<evidence type="ECO:0000256" key="1">
    <source>
        <dbReference type="ARBA" id="ARBA00004370"/>
    </source>
</evidence>
<keyword evidence="2 3" id="KW-0472">Membrane</keyword>
<dbReference type="InterPro" id="IPR001460">
    <property type="entry name" value="PCN-bd_Tpept"/>
</dbReference>
<evidence type="ECO:0000256" key="3">
    <source>
        <dbReference type="SAM" id="Phobius"/>
    </source>
</evidence>
<dbReference type="InterPro" id="IPR050515">
    <property type="entry name" value="Beta-lactam/transpept"/>
</dbReference>
<dbReference type="SUPFAM" id="SSF56519">
    <property type="entry name" value="Penicillin binding protein dimerisation domain"/>
    <property type="match status" value="1"/>
</dbReference>
<dbReference type="Pfam" id="PF03717">
    <property type="entry name" value="PBP_dimer"/>
    <property type="match status" value="1"/>
</dbReference>
<dbReference type="InterPro" id="IPR036138">
    <property type="entry name" value="PBP_dimer_sf"/>
</dbReference>
<dbReference type="Gene3D" id="3.40.710.10">
    <property type="entry name" value="DD-peptidase/beta-lactamase superfamily"/>
    <property type="match status" value="1"/>
</dbReference>
<dbReference type="PANTHER" id="PTHR30627:SF1">
    <property type="entry name" value="PEPTIDOGLYCAN D,D-TRANSPEPTIDASE FTSI"/>
    <property type="match status" value="1"/>
</dbReference>
<feature type="domain" description="Penicillin-binding protein dimerisation" evidence="5">
    <location>
        <begin position="59"/>
        <end position="212"/>
    </location>
</feature>
<gene>
    <name evidence="6" type="ORF">A2994_03770</name>
</gene>
<dbReference type="Gene3D" id="3.30.450.330">
    <property type="match status" value="1"/>
</dbReference>
<sequence>MAYSATAEALQRHRLGIISVCFVLMLLLVIGRVVQRQIFEHASFVAMAKDQRNVNEQLPADRGKLLVYDDQLKDYYPLATNVSLYNLNIVPTQIQRPELVAAKLMPYLVGTGIEEGQLIEMMKSEKIYVAPLKRRIEKTEADEIKSLDLEGVYLRTEEYRYYPEDSLAAQVLGFVNRDMAGQYGVEGYFNGELSGKQGSANVEKSSLGAQIAVGNRRIVDPEDGASIVLTLDRAVQYYVEKKLKESVTTHGATGGEVIIMEPATGRIIAMAAYPTFNPNYYNEYPLENFSNPNVAAVYEPGSVFKVITMAAGIDAGLVSPSTTYTDPGEVKIEDRTIKNSDLKANGVQTMTQVLEKSLNTGAIYVVQKLGRFLFYKYLNALGFDAATGIELDGETPANIRAYRQWGEVDLATMSFGQGIAVTPIQLVAAVGAIANQGKLMKPHIVDKIIYPSGAVSIDAQMVRQAMKPQTAQLVSAMMVSVVERGHGQRAGVAGYRIAGKTGTAQIPKGGGYEEGPTIGTFIGFGPVEDPKFVMLTKVDRPTDVQFAESSAAPLFGDIANFLLNYWQIPPEK</sequence>
<dbReference type="GO" id="GO:0005886">
    <property type="term" value="C:plasma membrane"/>
    <property type="evidence" value="ECO:0007669"/>
    <property type="project" value="TreeGrafter"/>
</dbReference>
<comment type="subcellular location">
    <subcellularLocation>
        <location evidence="1">Membrane</location>
    </subcellularLocation>
</comment>
<comment type="caution">
    <text evidence="6">The sequence shown here is derived from an EMBL/GenBank/DDBJ whole genome shotgun (WGS) entry which is preliminary data.</text>
</comment>
<dbReference type="Proteomes" id="UP000179010">
    <property type="component" value="Unassembled WGS sequence"/>
</dbReference>
<keyword evidence="3" id="KW-1133">Transmembrane helix</keyword>